<evidence type="ECO:0000256" key="4">
    <source>
        <dbReference type="ARBA" id="ARBA00049288"/>
    </source>
</evidence>
<sequence length="389" mass="42603">MNVLSPLPNAQPASAMNGNSTEIPVFRGLAGVYVDFTTICEIDNDTDQLRYRGYDIADLIEHCTFEEVVSLLLFGELPTPAQTANIAEALLVNRELPAPIYDLVRSLPRSTEPMAALRTAVSALGCYETEGQSLEETRLSAIRLLAQIPLAIGAFEAHRRERPWLDPLTGRSHAAHVLQQLTLQDPDEQDAQVMDKVLSIHAEHELNASCFSARVTASTLSNLAASVTAAIGTLSGSLHGGANERVLMNVQTISDPERVDAFIDGALSRKEKIHGFGQRGCAGEDPRAVILRGMAEDLVQRKGDDSVFKVLTRLHEAMSTRRKLWPNVDFYSASVLYSLGVPRDLFTPLFASSRTAGWSAHILEQLADNRLIRPKAKYAGPELRSVPLR</sequence>
<evidence type="ECO:0000256" key="1">
    <source>
        <dbReference type="ARBA" id="ARBA00004751"/>
    </source>
</evidence>
<protein>
    <recommendedName>
        <fullName evidence="5">Citrate synthase</fullName>
    </recommendedName>
</protein>
<dbReference type="InterPro" id="IPR024176">
    <property type="entry name" value="Citrate_synthase_bac-typ"/>
</dbReference>
<dbReference type="PRINTS" id="PR00143">
    <property type="entry name" value="CITRTSNTHASE"/>
</dbReference>
<evidence type="ECO:0000313" key="6">
    <source>
        <dbReference type="EMBL" id="MBF2718228.1"/>
    </source>
</evidence>
<keyword evidence="3 5" id="KW-0808">Transferase</keyword>
<accession>A0AAE2RH24</accession>
<proteinExistence type="inferred from homology"/>
<dbReference type="GO" id="GO:0005975">
    <property type="term" value="P:carbohydrate metabolic process"/>
    <property type="evidence" value="ECO:0007669"/>
    <property type="project" value="TreeGrafter"/>
</dbReference>
<dbReference type="Pfam" id="PF00285">
    <property type="entry name" value="Citrate_synt"/>
    <property type="match status" value="1"/>
</dbReference>
<dbReference type="GO" id="GO:0006099">
    <property type="term" value="P:tricarboxylic acid cycle"/>
    <property type="evidence" value="ECO:0007669"/>
    <property type="project" value="InterPro"/>
</dbReference>
<dbReference type="Gene3D" id="1.10.230.10">
    <property type="entry name" value="Cytochrome P450-Terp, domain 2"/>
    <property type="match status" value="1"/>
</dbReference>
<dbReference type="PANTHER" id="PTHR11739:SF4">
    <property type="entry name" value="CITRATE SYNTHASE, PEROXISOMAL"/>
    <property type="match status" value="1"/>
</dbReference>
<organism evidence="6 7">
    <name type="scientific">Agrobacterium vitis</name>
    <name type="common">Rhizobium vitis</name>
    <dbReference type="NCBI Taxonomy" id="373"/>
    <lineage>
        <taxon>Bacteria</taxon>
        <taxon>Pseudomonadati</taxon>
        <taxon>Pseudomonadota</taxon>
        <taxon>Alphaproteobacteria</taxon>
        <taxon>Hyphomicrobiales</taxon>
        <taxon>Rhizobiaceae</taxon>
        <taxon>Rhizobium/Agrobacterium group</taxon>
        <taxon>Agrobacterium</taxon>
    </lineage>
</organism>
<dbReference type="AlphaFoldDB" id="A0AAE2RH24"/>
<dbReference type="EMBL" id="JACXXJ020000006">
    <property type="protein sequence ID" value="MBF2718228.1"/>
    <property type="molecule type" value="Genomic_DNA"/>
</dbReference>
<dbReference type="PANTHER" id="PTHR11739">
    <property type="entry name" value="CITRATE SYNTHASE"/>
    <property type="match status" value="1"/>
</dbReference>
<evidence type="ECO:0000256" key="5">
    <source>
        <dbReference type="PIRNR" id="PIRNR001369"/>
    </source>
</evidence>
<dbReference type="GO" id="GO:0036440">
    <property type="term" value="F:citrate synthase activity"/>
    <property type="evidence" value="ECO:0007669"/>
    <property type="project" value="UniProtKB-EC"/>
</dbReference>
<dbReference type="InterPro" id="IPR016143">
    <property type="entry name" value="Citrate_synth-like_sm_a-sub"/>
</dbReference>
<evidence type="ECO:0000256" key="2">
    <source>
        <dbReference type="ARBA" id="ARBA00010566"/>
    </source>
</evidence>
<dbReference type="InterPro" id="IPR016142">
    <property type="entry name" value="Citrate_synth-like_lrg_a-sub"/>
</dbReference>
<dbReference type="RefSeq" id="WP_194417404.1">
    <property type="nucleotide sequence ID" value="NZ_JACXXJ020000006.1"/>
</dbReference>
<evidence type="ECO:0000313" key="7">
    <source>
        <dbReference type="Proteomes" id="UP000655037"/>
    </source>
</evidence>
<comment type="pathway">
    <text evidence="1">Carbohydrate metabolism; tricarboxylic acid cycle; isocitrate from oxaloacetate: step 1/2.</text>
</comment>
<dbReference type="Gene3D" id="1.10.580.10">
    <property type="entry name" value="Citrate Synthase, domain 1"/>
    <property type="match status" value="1"/>
</dbReference>
<name>A0AAE2RH24_AGRVI</name>
<dbReference type="InterPro" id="IPR002020">
    <property type="entry name" value="Citrate_synthase"/>
</dbReference>
<dbReference type="InterPro" id="IPR036969">
    <property type="entry name" value="Citrate_synthase_sf"/>
</dbReference>
<comment type="catalytic activity">
    <reaction evidence="4">
        <text>oxaloacetate + acetyl-CoA + H2O = citrate + CoA + H(+)</text>
        <dbReference type="Rhea" id="RHEA:16845"/>
        <dbReference type="ChEBI" id="CHEBI:15377"/>
        <dbReference type="ChEBI" id="CHEBI:15378"/>
        <dbReference type="ChEBI" id="CHEBI:16452"/>
        <dbReference type="ChEBI" id="CHEBI:16947"/>
        <dbReference type="ChEBI" id="CHEBI:57287"/>
        <dbReference type="ChEBI" id="CHEBI:57288"/>
        <dbReference type="EC" id="2.3.3.16"/>
    </reaction>
</comment>
<gene>
    <name evidence="6" type="ORF">IEI95_028955</name>
</gene>
<dbReference type="PIRSF" id="PIRSF001369">
    <property type="entry name" value="Citrate_synth"/>
    <property type="match status" value="1"/>
</dbReference>
<comment type="similarity">
    <text evidence="2 5">Belongs to the citrate synthase family.</text>
</comment>
<dbReference type="SUPFAM" id="SSF48256">
    <property type="entry name" value="Citrate synthase"/>
    <property type="match status" value="1"/>
</dbReference>
<dbReference type="GO" id="GO:0005829">
    <property type="term" value="C:cytosol"/>
    <property type="evidence" value="ECO:0007669"/>
    <property type="project" value="TreeGrafter"/>
</dbReference>
<comment type="caution">
    <text evidence="6">The sequence shown here is derived from an EMBL/GenBank/DDBJ whole genome shotgun (WGS) entry which is preliminary data.</text>
</comment>
<reference evidence="6" key="1">
    <citation type="submission" date="2020-11" db="EMBL/GenBank/DDBJ databases">
        <title>Agrobacterium vitis strain K377 genome.</title>
        <authorList>
            <person name="Xi H."/>
        </authorList>
    </citation>
    <scope>NUCLEOTIDE SEQUENCE</scope>
    <source>
        <strain evidence="6">K377</strain>
    </source>
</reference>
<dbReference type="Proteomes" id="UP000655037">
    <property type="component" value="Unassembled WGS sequence"/>
</dbReference>
<evidence type="ECO:0000256" key="3">
    <source>
        <dbReference type="ARBA" id="ARBA00022679"/>
    </source>
</evidence>